<feature type="transmembrane region" description="Helical" evidence="1">
    <location>
        <begin position="27"/>
        <end position="51"/>
    </location>
</feature>
<dbReference type="AlphaFoldDB" id="A0A7X4KQX1"/>
<evidence type="ECO:0000313" key="2">
    <source>
        <dbReference type="EMBL" id="MYN10766.1"/>
    </source>
</evidence>
<feature type="transmembrane region" description="Helical" evidence="1">
    <location>
        <begin position="58"/>
        <end position="78"/>
    </location>
</feature>
<reference evidence="2 3" key="1">
    <citation type="submission" date="2019-12" db="EMBL/GenBank/DDBJ databases">
        <title>Novel species isolated from a subtropical stream in China.</title>
        <authorList>
            <person name="Lu H."/>
        </authorList>
    </citation>
    <scope>NUCLEOTIDE SEQUENCE [LARGE SCALE GENOMIC DNA]</scope>
    <source>
        <strain evidence="2 3">FT127W</strain>
    </source>
</reference>
<keyword evidence="1" id="KW-0812">Transmembrane</keyword>
<sequence length="102" mass="11290">MLLLFHCVSAAYFVASGKRKSKQVKALCFLSLAVVTCVMIALLFFEVCFAGNMERIDALMLMVPLVVCVGGDVLMYRLSSTRAYSTTDGNGARIRTRRRTTI</sequence>
<protein>
    <submittedName>
        <fullName evidence="2">Uncharacterized protein</fullName>
    </submittedName>
</protein>
<dbReference type="EMBL" id="WWCU01000044">
    <property type="protein sequence ID" value="MYN10766.1"/>
    <property type="molecule type" value="Genomic_DNA"/>
</dbReference>
<dbReference type="RefSeq" id="WP_161075043.1">
    <property type="nucleotide sequence ID" value="NZ_CP086370.1"/>
</dbReference>
<comment type="caution">
    <text evidence="2">The sequence shown here is derived from an EMBL/GenBank/DDBJ whole genome shotgun (WGS) entry which is preliminary data.</text>
</comment>
<evidence type="ECO:0000256" key="1">
    <source>
        <dbReference type="SAM" id="Phobius"/>
    </source>
</evidence>
<accession>A0A7X4KQX1</accession>
<name>A0A7X4KQX1_9BURK</name>
<proteinExistence type="predicted"/>
<keyword evidence="1" id="KW-1133">Transmembrane helix</keyword>
<dbReference type="Proteomes" id="UP000450676">
    <property type="component" value="Unassembled WGS sequence"/>
</dbReference>
<keyword evidence="3" id="KW-1185">Reference proteome</keyword>
<organism evidence="2 3">
    <name type="scientific">Pseudoduganella aquatica</name>
    <dbReference type="NCBI Taxonomy" id="2660641"/>
    <lineage>
        <taxon>Bacteria</taxon>
        <taxon>Pseudomonadati</taxon>
        <taxon>Pseudomonadota</taxon>
        <taxon>Betaproteobacteria</taxon>
        <taxon>Burkholderiales</taxon>
        <taxon>Oxalobacteraceae</taxon>
        <taxon>Telluria group</taxon>
        <taxon>Pseudoduganella</taxon>
    </lineage>
</organism>
<evidence type="ECO:0000313" key="3">
    <source>
        <dbReference type="Proteomes" id="UP000450676"/>
    </source>
</evidence>
<gene>
    <name evidence="2" type="ORF">GTP77_25945</name>
</gene>
<keyword evidence="1" id="KW-0472">Membrane</keyword>